<sequence length="164" mass="17080">DSDSSDDDAVPVVSKSKSAVVGKPTVGVVKKSVPAAVTPSGVKRAAESSSDSDSSDDDAVPVVSISKAGSSFSSAGIKRLKVNDVRSVTLSGDAQMNSCDVDRRSLPSSFRPPESSVGEIMNGHSVRRNSTPFRRVCEGSVSVDPRLADNSFHAKVTVIFSLII</sequence>
<proteinExistence type="predicted"/>
<dbReference type="Proteomes" id="UP000699462">
    <property type="component" value="Unassembled WGS sequence"/>
</dbReference>
<gene>
    <name evidence="2" type="ORF">P879_11922</name>
</gene>
<comment type="caution">
    <text evidence="2">The sequence shown here is derived from an EMBL/GenBank/DDBJ whole genome shotgun (WGS) entry which is preliminary data.</text>
</comment>
<evidence type="ECO:0000313" key="2">
    <source>
        <dbReference type="EMBL" id="KAF8563194.1"/>
    </source>
</evidence>
<dbReference type="AlphaFoldDB" id="A0A8T0D8A9"/>
<evidence type="ECO:0000313" key="3">
    <source>
        <dbReference type="Proteomes" id="UP000699462"/>
    </source>
</evidence>
<dbReference type="EMBL" id="JTDF01013650">
    <property type="protein sequence ID" value="KAF8563194.1"/>
    <property type="molecule type" value="Genomic_DNA"/>
</dbReference>
<dbReference type="OrthoDB" id="5599646at2759"/>
<name>A0A8T0D8A9_9TREM</name>
<feature type="non-terminal residue" evidence="2">
    <location>
        <position position="164"/>
    </location>
</feature>
<organism evidence="2 3">
    <name type="scientific">Paragonimus westermani</name>
    <dbReference type="NCBI Taxonomy" id="34504"/>
    <lineage>
        <taxon>Eukaryota</taxon>
        <taxon>Metazoa</taxon>
        <taxon>Spiralia</taxon>
        <taxon>Lophotrochozoa</taxon>
        <taxon>Platyhelminthes</taxon>
        <taxon>Trematoda</taxon>
        <taxon>Digenea</taxon>
        <taxon>Plagiorchiida</taxon>
        <taxon>Troglotremata</taxon>
        <taxon>Troglotrematidae</taxon>
        <taxon>Paragonimus</taxon>
    </lineage>
</organism>
<reference evidence="2 3" key="1">
    <citation type="submission" date="2019-07" db="EMBL/GenBank/DDBJ databases">
        <title>Annotation for the trematode Paragonimus westermani.</title>
        <authorList>
            <person name="Choi Y.-J."/>
        </authorList>
    </citation>
    <scope>NUCLEOTIDE SEQUENCE [LARGE SCALE GENOMIC DNA]</scope>
    <source>
        <strain evidence="2">180907_Pwestermani</strain>
    </source>
</reference>
<protein>
    <submittedName>
        <fullName evidence="2">Uncharacterized protein</fullName>
    </submittedName>
</protein>
<accession>A0A8T0D8A9</accession>
<keyword evidence="3" id="KW-1185">Reference proteome</keyword>
<feature type="region of interest" description="Disordered" evidence="1">
    <location>
        <begin position="35"/>
        <end position="61"/>
    </location>
</feature>
<evidence type="ECO:0000256" key="1">
    <source>
        <dbReference type="SAM" id="MobiDB-lite"/>
    </source>
</evidence>